<accession>A0A0D0BG99</accession>
<organism evidence="1 2">
    <name type="scientific">Suillus luteus UH-Slu-Lm8-n1</name>
    <dbReference type="NCBI Taxonomy" id="930992"/>
    <lineage>
        <taxon>Eukaryota</taxon>
        <taxon>Fungi</taxon>
        <taxon>Dikarya</taxon>
        <taxon>Basidiomycota</taxon>
        <taxon>Agaricomycotina</taxon>
        <taxon>Agaricomycetes</taxon>
        <taxon>Agaricomycetidae</taxon>
        <taxon>Boletales</taxon>
        <taxon>Suillineae</taxon>
        <taxon>Suillaceae</taxon>
        <taxon>Suillus</taxon>
    </lineage>
</organism>
<gene>
    <name evidence="1" type="ORF">CY34DRAFT_564370</name>
</gene>
<dbReference type="InParanoid" id="A0A0D0BG99"/>
<evidence type="ECO:0000313" key="2">
    <source>
        <dbReference type="Proteomes" id="UP000054485"/>
    </source>
</evidence>
<name>A0A0D0BG99_9AGAM</name>
<reference evidence="2" key="2">
    <citation type="submission" date="2015-01" db="EMBL/GenBank/DDBJ databases">
        <title>Evolutionary Origins and Diversification of the Mycorrhizal Mutualists.</title>
        <authorList>
            <consortium name="DOE Joint Genome Institute"/>
            <consortium name="Mycorrhizal Genomics Consortium"/>
            <person name="Kohler A."/>
            <person name="Kuo A."/>
            <person name="Nagy L.G."/>
            <person name="Floudas D."/>
            <person name="Copeland A."/>
            <person name="Barry K.W."/>
            <person name="Cichocki N."/>
            <person name="Veneault-Fourrey C."/>
            <person name="LaButti K."/>
            <person name="Lindquist E.A."/>
            <person name="Lipzen A."/>
            <person name="Lundell T."/>
            <person name="Morin E."/>
            <person name="Murat C."/>
            <person name="Riley R."/>
            <person name="Ohm R."/>
            <person name="Sun H."/>
            <person name="Tunlid A."/>
            <person name="Henrissat B."/>
            <person name="Grigoriev I.V."/>
            <person name="Hibbett D.S."/>
            <person name="Martin F."/>
        </authorList>
    </citation>
    <scope>NUCLEOTIDE SEQUENCE [LARGE SCALE GENOMIC DNA]</scope>
    <source>
        <strain evidence="2">UH-Slu-Lm8-n1</strain>
    </source>
</reference>
<dbReference type="AlphaFoldDB" id="A0A0D0BG99"/>
<dbReference type="EMBL" id="KN835178">
    <property type="protein sequence ID" value="KIK45122.1"/>
    <property type="molecule type" value="Genomic_DNA"/>
</dbReference>
<proteinExistence type="predicted"/>
<keyword evidence="2" id="KW-1185">Reference proteome</keyword>
<evidence type="ECO:0000313" key="1">
    <source>
        <dbReference type="EMBL" id="KIK45122.1"/>
    </source>
</evidence>
<dbReference type="Proteomes" id="UP000054485">
    <property type="component" value="Unassembled WGS sequence"/>
</dbReference>
<reference evidence="1 2" key="1">
    <citation type="submission" date="2014-04" db="EMBL/GenBank/DDBJ databases">
        <authorList>
            <consortium name="DOE Joint Genome Institute"/>
            <person name="Kuo A."/>
            <person name="Ruytinx J."/>
            <person name="Rineau F."/>
            <person name="Colpaert J."/>
            <person name="Kohler A."/>
            <person name="Nagy L.G."/>
            <person name="Floudas D."/>
            <person name="Copeland A."/>
            <person name="Barry K.W."/>
            <person name="Cichocki N."/>
            <person name="Veneault-Fourrey C."/>
            <person name="LaButti K."/>
            <person name="Lindquist E.A."/>
            <person name="Lipzen A."/>
            <person name="Lundell T."/>
            <person name="Morin E."/>
            <person name="Murat C."/>
            <person name="Sun H."/>
            <person name="Tunlid A."/>
            <person name="Henrissat B."/>
            <person name="Grigoriev I.V."/>
            <person name="Hibbett D.S."/>
            <person name="Martin F."/>
            <person name="Nordberg H.P."/>
            <person name="Cantor M.N."/>
            <person name="Hua S.X."/>
        </authorList>
    </citation>
    <scope>NUCLEOTIDE SEQUENCE [LARGE SCALE GENOMIC DNA]</scope>
    <source>
        <strain evidence="1 2">UH-Slu-Lm8-n1</strain>
    </source>
</reference>
<protein>
    <submittedName>
        <fullName evidence="1">Uncharacterized protein</fullName>
    </submittedName>
</protein>
<dbReference type="HOGENOM" id="CLU_2741747_0_0_1"/>
<sequence length="71" mass="7926">MLGLDCHYLEQSRLSCRGKQHEKCVAFSSTVWVSSVIDPFVDYHRRSPSFVSSRSLPSHALGDGVLDFDPA</sequence>